<feature type="signal peptide" evidence="2">
    <location>
        <begin position="1"/>
        <end position="20"/>
    </location>
</feature>
<gene>
    <name evidence="3" type="ORF">APZ42_027127</name>
</gene>
<dbReference type="PANTHER" id="PTHR21261">
    <property type="entry name" value="BEAT PROTEIN"/>
    <property type="match status" value="1"/>
</dbReference>
<proteinExistence type="predicted"/>
<dbReference type="Gene3D" id="2.60.40.10">
    <property type="entry name" value="Immunoglobulins"/>
    <property type="match status" value="1"/>
</dbReference>
<dbReference type="InterPro" id="IPR013783">
    <property type="entry name" value="Ig-like_fold"/>
</dbReference>
<dbReference type="EMBL" id="LRGB01002190">
    <property type="protein sequence ID" value="KZS08469.1"/>
    <property type="molecule type" value="Genomic_DNA"/>
</dbReference>
<dbReference type="Proteomes" id="UP000076858">
    <property type="component" value="Unassembled WGS sequence"/>
</dbReference>
<evidence type="ECO:0000256" key="2">
    <source>
        <dbReference type="SAM" id="SignalP"/>
    </source>
</evidence>
<evidence type="ECO:0000313" key="4">
    <source>
        <dbReference type="Proteomes" id="UP000076858"/>
    </source>
</evidence>
<name>A0A0N8DDB6_9CRUS</name>
<dbReference type="InterPro" id="IPR003599">
    <property type="entry name" value="Ig_sub"/>
</dbReference>
<dbReference type="PANTHER" id="PTHR21261:SF15">
    <property type="entry name" value="BEATEN PATH IIIA, ISOFORM D-RELATED"/>
    <property type="match status" value="1"/>
</dbReference>
<evidence type="ECO:0000256" key="1">
    <source>
        <dbReference type="SAM" id="MobiDB-lite"/>
    </source>
</evidence>
<dbReference type="SMART" id="SM00409">
    <property type="entry name" value="IG"/>
    <property type="match status" value="1"/>
</dbReference>
<protein>
    <submittedName>
        <fullName evidence="3">Putative Beat-Vb</fullName>
    </submittedName>
</protein>
<dbReference type="InterPro" id="IPR007110">
    <property type="entry name" value="Ig-like_dom"/>
</dbReference>
<comment type="caution">
    <text evidence="3">The sequence shown here is derived from an EMBL/GenBank/DDBJ whole genome shotgun (WGS) entry which is preliminary data.</text>
</comment>
<keyword evidence="4" id="KW-1185">Reference proteome</keyword>
<dbReference type="FunFam" id="2.60.40.10:FF:000437">
    <property type="entry name" value="Beat-IIIc, isoform A"/>
    <property type="match status" value="1"/>
</dbReference>
<reference evidence="3 4" key="1">
    <citation type="submission" date="2016-03" db="EMBL/GenBank/DDBJ databases">
        <title>EvidentialGene: Evidence-directed Construction of Genes on Genomes.</title>
        <authorList>
            <person name="Gilbert D.G."/>
            <person name="Choi J.-H."/>
            <person name="Mockaitis K."/>
            <person name="Colbourne J."/>
            <person name="Pfrender M."/>
        </authorList>
    </citation>
    <scope>NUCLEOTIDE SEQUENCE [LARGE SCALE GENOMIC DNA]</scope>
    <source>
        <strain evidence="3 4">Xinb3</strain>
        <tissue evidence="3">Complete organism</tissue>
    </source>
</reference>
<sequence length="299" mass="33565">MTSGWLLAAALTALMGPVCCLRVTGFKVPSIALIGSDVELDCSFSAARNAKLYSVKWYQNHEEFYRYMFSERTPVTAFTRPGINVDLARSNNSRVTLKSVNFNSSATFRCEVSADEPDFETVYRRANMTVIQVSEDGPLINGLRDQYELNEQLNVNCTSPSITPNIGTHQTKLSWQLNRQTMDGQTIQMQSADPSQTVINLRLILTERHFDPKTGLLRLNCSFTVGRPTAIYFNRSLELSAALMHPTTVLDPRPTQRSYKSKDSRSASYSSGGRRQFRLSLVTFLAVIPYALWTCCNPC</sequence>
<dbReference type="Pfam" id="PF07686">
    <property type="entry name" value="V-set"/>
    <property type="match status" value="1"/>
</dbReference>
<dbReference type="InterPro" id="IPR036179">
    <property type="entry name" value="Ig-like_dom_sf"/>
</dbReference>
<keyword evidence="2" id="KW-0732">Signal</keyword>
<dbReference type="AlphaFoldDB" id="A0A0N8DDB6"/>
<dbReference type="PROSITE" id="PS50835">
    <property type="entry name" value="IG_LIKE"/>
    <property type="match status" value="1"/>
</dbReference>
<feature type="chain" id="PRO_5013460550" evidence="2">
    <location>
        <begin position="21"/>
        <end position="299"/>
    </location>
</feature>
<organism evidence="3 4">
    <name type="scientific">Daphnia magna</name>
    <dbReference type="NCBI Taxonomy" id="35525"/>
    <lineage>
        <taxon>Eukaryota</taxon>
        <taxon>Metazoa</taxon>
        <taxon>Ecdysozoa</taxon>
        <taxon>Arthropoda</taxon>
        <taxon>Crustacea</taxon>
        <taxon>Branchiopoda</taxon>
        <taxon>Diplostraca</taxon>
        <taxon>Cladocera</taxon>
        <taxon>Anomopoda</taxon>
        <taxon>Daphniidae</taxon>
        <taxon>Daphnia</taxon>
    </lineage>
</organism>
<dbReference type="InterPro" id="IPR013106">
    <property type="entry name" value="Ig_V-set"/>
</dbReference>
<feature type="region of interest" description="Disordered" evidence="1">
    <location>
        <begin position="249"/>
        <end position="271"/>
    </location>
</feature>
<accession>A0A0N8DDB6</accession>
<dbReference type="SUPFAM" id="SSF48726">
    <property type="entry name" value="Immunoglobulin"/>
    <property type="match status" value="1"/>
</dbReference>
<dbReference type="OrthoDB" id="6419989at2759"/>
<evidence type="ECO:0000313" key="3">
    <source>
        <dbReference type="EMBL" id="KZS08469.1"/>
    </source>
</evidence>